<dbReference type="InterPro" id="IPR013760">
    <property type="entry name" value="Topo_IIA-like_dom_sf"/>
</dbReference>
<dbReference type="InterPro" id="IPR002205">
    <property type="entry name" value="Topo_IIA_dom_A"/>
</dbReference>
<dbReference type="EC" id="5.6.2.2" evidence="8"/>
<keyword evidence="7 8" id="KW-0413">Isomerase</keyword>
<organism evidence="12 13">
    <name type="scientific">Tistrella arctica</name>
    <dbReference type="NCBI Taxonomy" id="3133430"/>
    <lineage>
        <taxon>Bacteria</taxon>
        <taxon>Pseudomonadati</taxon>
        <taxon>Pseudomonadota</taxon>
        <taxon>Alphaproteobacteria</taxon>
        <taxon>Geminicoccales</taxon>
        <taxon>Geminicoccaceae</taxon>
        <taxon>Tistrella</taxon>
    </lineage>
</organism>
<comment type="function">
    <text evidence="8">A type II topoisomerase that negatively supercoils closed circular double-stranded (ds) DNA in an ATP-dependent manner to modulate DNA topology and maintain chromosomes in an underwound state. Negative supercoiling favors strand separation, and DNA replication, transcription, recombination and repair, all of which involve strand separation. Also able to catalyze the interconversion of other topological isomers of dsDNA rings, including catenanes and knotted rings. Type II topoisomerases break and join 2 DNA strands simultaneously in an ATP-dependent manner.</text>
</comment>
<evidence type="ECO:0000256" key="3">
    <source>
        <dbReference type="ARBA" id="ARBA00022741"/>
    </source>
</evidence>
<comment type="similarity">
    <text evidence="2 8">Belongs to the type II topoisomerase GyrA/ParC subunit family.</text>
</comment>
<evidence type="ECO:0000256" key="7">
    <source>
        <dbReference type="ARBA" id="ARBA00023235"/>
    </source>
</evidence>
<evidence type="ECO:0000256" key="8">
    <source>
        <dbReference type="HAMAP-Rule" id="MF_01897"/>
    </source>
</evidence>
<dbReference type="SUPFAM" id="SSF101904">
    <property type="entry name" value="GyrA/ParC C-terminal domain-like"/>
    <property type="match status" value="1"/>
</dbReference>
<evidence type="ECO:0000256" key="1">
    <source>
        <dbReference type="ARBA" id="ARBA00000185"/>
    </source>
</evidence>
<reference evidence="12 13" key="1">
    <citation type="submission" date="2024-03" db="EMBL/GenBank/DDBJ databases">
        <title>High-quality draft genome sequencing of Tistrella sp. BH-R2-4.</title>
        <authorList>
            <person name="Dong C."/>
        </authorList>
    </citation>
    <scope>NUCLEOTIDE SEQUENCE [LARGE SCALE GENOMIC DNA]</scope>
    <source>
        <strain evidence="12 13">BH-R2-4</strain>
    </source>
</reference>
<name>A0ABU9YF77_9PROT</name>
<dbReference type="NCBIfam" id="TIGR01063">
    <property type="entry name" value="gyrA"/>
    <property type="match status" value="1"/>
</dbReference>
<dbReference type="InterPro" id="IPR013758">
    <property type="entry name" value="Topo_IIA_A/C_ab"/>
</dbReference>
<dbReference type="SUPFAM" id="SSF56719">
    <property type="entry name" value="Type II DNA topoisomerase"/>
    <property type="match status" value="1"/>
</dbReference>
<evidence type="ECO:0000313" key="13">
    <source>
        <dbReference type="Proteomes" id="UP001413721"/>
    </source>
</evidence>
<dbReference type="InterPro" id="IPR035516">
    <property type="entry name" value="Gyrase/topoIV_suA_C"/>
</dbReference>
<keyword evidence="6 8" id="KW-0238">DNA-binding</keyword>
<gene>
    <name evidence="8 12" type="primary">gyrA</name>
    <name evidence="12" type="ORF">WG926_04000</name>
</gene>
<evidence type="ECO:0000256" key="10">
    <source>
        <dbReference type="SAM" id="MobiDB-lite"/>
    </source>
</evidence>
<evidence type="ECO:0000256" key="6">
    <source>
        <dbReference type="ARBA" id="ARBA00023125"/>
    </source>
</evidence>
<keyword evidence="13" id="KW-1185">Reference proteome</keyword>
<dbReference type="CDD" id="cd00187">
    <property type="entry name" value="TOP4c"/>
    <property type="match status" value="1"/>
</dbReference>
<dbReference type="RefSeq" id="WP_345935497.1">
    <property type="nucleotide sequence ID" value="NZ_JBBKTV010000012.1"/>
</dbReference>
<dbReference type="InterPro" id="IPR006691">
    <property type="entry name" value="GyrA/parC_rep"/>
</dbReference>
<dbReference type="SMART" id="SM00434">
    <property type="entry name" value="TOP4c"/>
    <property type="match status" value="1"/>
</dbReference>
<accession>A0ABU9YF77</accession>
<keyword evidence="4 8" id="KW-0067">ATP-binding</keyword>
<proteinExistence type="inferred from homology"/>
<feature type="active site" description="O-(5'-phospho-DNA)-tyrosine intermediate" evidence="8 9">
    <location>
        <position position="127"/>
    </location>
</feature>
<dbReference type="InterPro" id="IPR013757">
    <property type="entry name" value="Topo_IIA_A_a_sf"/>
</dbReference>
<dbReference type="GO" id="GO:0003918">
    <property type="term" value="F:DNA topoisomerase type II (double strand cut, ATP-hydrolyzing) activity"/>
    <property type="evidence" value="ECO:0007669"/>
    <property type="project" value="UniProtKB-EC"/>
</dbReference>
<comment type="caution">
    <text evidence="12">The sequence shown here is derived from an EMBL/GenBank/DDBJ whole genome shotgun (WGS) entry which is preliminary data.</text>
</comment>
<evidence type="ECO:0000256" key="5">
    <source>
        <dbReference type="ARBA" id="ARBA00023029"/>
    </source>
</evidence>
<comment type="miscellaneous">
    <text evidence="8">Few gyrases are as efficient as E.coli at forming negative supercoils. Not all organisms have 2 type II topoisomerases; in organisms with a single type II topoisomerase this enzyme also has to decatenate newly replicated chromosomes.</text>
</comment>
<evidence type="ECO:0000256" key="4">
    <source>
        <dbReference type="ARBA" id="ARBA00022840"/>
    </source>
</evidence>
<dbReference type="PANTHER" id="PTHR43493">
    <property type="entry name" value="DNA GYRASE/TOPOISOMERASE SUBUNIT A"/>
    <property type="match status" value="1"/>
</dbReference>
<keyword evidence="5 8" id="KW-0799">Topoisomerase</keyword>
<evidence type="ECO:0000256" key="9">
    <source>
        <dbReference type="PROSITE-ProRule" id="PRU01384"/>
    </source>
</evidence>
<dbReference type="Pfam" id="PF03989">
    <property type="entry name" value="DNA_gyraseA_C"/>
    <property type="match status" value="6"/>
</dbReference>
<evidence type="ECO:0000256" key="2">
    <source>
        <dbReference type="ARBA" id="ARBA00008263"/>
    </source>
</evidence>
<dbReference type="Pfam" id="PF00521">
    <property type="entry name" value="DNA_topoisoIV"/>
    <property type="match status" value="1"/>
</dbReference>
<feature type="domain" description="Topo IIA-type catalytic" evidence="11">
    <location>
        <begin position="39"/>
        <end position="528"/>
    </location>
</feature>
<dbReference type="NCBIfam" id="NF004043">
    <property type="entry name" value="PRK05560.1"/>
    <property type="match status" value="1"/>
</dbReference>
<comment type="subunit">
    <text evidence="8">Heterotetramer, composed of two GyrA and two GyrB chains. In the heterotetramer, GyrA contains the active site tyrosine that forms a transient covalent intermediate with DNA, while GyrB binds cofactors and catalyzes ATP hydrolysis.</text>
</comment>
<dbReference type="PROSITE" id="PS52040">
    <property type="entry name" value="TOPO_IIA"/>
    <property type="match status" value="1"/>
</dbReference>
<dbReference type="InterPro" id="IPR005743">
    <property type="entry name" value="GyrA"/>
</dbReference>
<feature type="region of interest" description="Disordered" evidence="10">
    <location>
        <begin position="936"/>
        <end position="985"/>
    </location>
</feature>
<keyword evidence="8" id="KW-0963">Cytoplasm</keyword>
<dbReference type="NCBIfam" id="NF004044">
    <property type="entry name" value="PRK05561.1"/>
    <property type="match status" value="1"/>
</dbReference>
<feature type="short sequence motif" description="GyrA-box" evidence="8">
    <location>
        <begin position="555"/>
        <end position="561"/>
    </location>
</feature>
<dbReference type="InterPro" id="IPR050220">
    <property type="entry name" value="Type_II_DNA_Topoisomerases"/>
</dbReference>
<dbReference type="HAMAP" id="MF_01897">
    <property type="entry name" value="GyrA"/>
    <property type="match status" value="1"/>
</dbReference>
<dbReference type="Proteomes" id="UP001413721">
    <property type="component" value="Unassembled WGS sequence"/>
</dbReference>
<evidence type="ECO:0000313" key="12">
    <source>
        <dbReference type="EMBL" id="MEN2987454.1"/>
    </source>
</evidence>
<sequence length="985" mass="108015">MSDTPVPPIASDIAPVTIEDEMRRSYLDYAMSVIVARALPDVRDGLKPVHRRILFSMHESGYEWNKPFRKSARVVGDVMGKYHPHGDSAIYDTMVRMAQDFSMRLRLIDGQGNFGSMDGDPPAAMRYTEARLTKAASTLLSDLDKETVDFQNNYDDTTAEPTVLPARFPNLLVNGAGGIAVGMATNIPTHNLGEVIDAAIALINNPELTVGDLLRIVPGPDFPTGGIIVGRGGSREALMTGRGSVLLRGKVEMEEVRKDRMAIIVREIPYQVNKARMIERIAEAVRDRKIEGVADLRDESDRDGVRVVVELKRDATAEVVINQLYRFTPLQTTFGVNMLALNGGKPVMMNLRDMLQAFIDFREEVITRRTIYELRKARERAHVLMGLGVAVVNLDPVVELIKASPDSTAAREALMDRPWPAGDIAAYIALVGEPDRNVVDGMYSLSEAQARAILDLRLHRLTGLERDRIGAELREICDKIIEYLKILNDRARMLDVLRGELIEVRDEFTTPRRTVIEESEFDYNVEDLIEREEMVVTVTHGGYIKRVPLSTYRAQRRGGKGRSSMAVRDEDFVAQIFVLNSHAAVLFFSNAGQVYKLKVWQLPAGTPQSRGKAMVNLLPLKEGEVIATLMPLPDDPDMPELAEVDEATADEAAEEAAEALDAISDSDAYVMFATARGNVRRNRLADFVNVMSNGKIAIRLGEDDRLVGVMPCTGADDVVLASRSGKAIRFPVGAVRLFKSRTSDGVRGISLAADDEVVSMSVIRHREVDVDTRDNYLRFANAKRRWLAQLKAQETGTTAMVDGEEATAVADPGDLPADAGELAARYGLDLETAQRLEMEEEFLLVITTRGYGKRTSAYEYRTTNRGGSGIVNMTTSTRNGRIVACFPIAQGEQIMLVTDGGQLIRTPVAGIRIAGRDTMGVIVFKTAQDEKVVSAARLSEAADEEPNGAGDVAGDEGEQDGNGGTDLRTDDGDADTGAGGDPVED</sequence>
<keyword evidence="3 8" id="KW-0547">Nucleotide-binding</keyword>
<dbReference type="Gene3D" id="1.10.268.10">
    <property type="entry name" value="Topoisomerase, domain 3"/>
    <property type="match status" value="1"/>
</dbReference>
<dbReference type="EMBL" id="JBBKTW010000001">
    <property type="protein sequence ID" value="MEN2987454.1"/>
    <property type="molecule type" value="Genomic_DNA"/>
</dbReference>
<dbReference type="PANTHER" id="PTHR43493:SF5">
    <property type="entry name" value="DNA GYRASE SUBUNIT A, CHLOROPLASTIC_MITOCHONDRIAL"/>
    <property type="match status" value="1"/>
</dbReference>
<dbReference type="Gene3D" id="3.30.1360.40">
    <property type="match status" value="1"/>
</dbReference>
<evidence type="ECO:0000259" key="11">
    <source>
        <dbReference type="PROSITE" id="PS52040"/>
    </source>
</evidence>
<dbReference type="Gene3D" id="3.90.199.10">
    <property type="entry name" value="Topoisomerase II, domain 5"/>
    <property type="match status" value="1"/>
</dbReference>
<comment type="subcellular location">
    <subcellularLocation>
        <location evidence="8">Cytoplasm</location>
    </subcellularLocation>
</comment>
<dbReference type="Gene3D" id="2.120.10.90">
    <property type="entry name" value="DNA gyrase/topoisomerase IV, subunit A, C-terminal"/>
    <property type="match status" value="1"/>
</dbReference>
<protein>
    <recommendedName>
        <fullName evidence="8">DNA gyrase subunit A</fullName>
        <ecNumber evidence="8">5.6.2.2</ecNumber>
    </recommendedName>
</protein>
<comment type="catalytic activity">
    <reaction evidence="1 8 9">
        <text>ATP-dependent breakage, passage and rejoining of double-stranded DNA.</text>
        <dbReference type="EC" id="5.6.2.2"/>
    </reaction>
</comment>